<dbReference type="AlphaFoldDB" id="A0AAE4Z4V2"/>
<dbReference type="EMBL" id="JAACAK010000014">
    <property type="protein sequence ID" value="NIR73805.1"/>
    <property type="molecule type" value="Genomic_DNA"/>
</dbReference>
<dbReference type="GO" id="GO:0033072">
    <property type="term" value="P:vancomycin biosynthetic process"/>
    <property type="evidence" value="ECO:0007669"/>
    <property type="project" value="UniProtKB-ARBA"/>
</dbReference>
<dbReference type="Proteomes" id="UP000702544">
    <property type="component" value="Unassembled WGS sequence"/>
</dbReference>
<dbReference type="InterPro" id="IPR002213">
    <property type="entry name" value="UDP_glucos_trans"/>
</dbReference>
<evidence type="ECO:0000259" key="2">
    <source>
        <dbReference type="Pfam" id="PF06722"/>
    </source>
</evidence>
<evidence type="ECO:0000313" key="3">
    <source>
        <dbReference type="EMBL" id="NIR73805.1"/>
    </source>
</evidence>
<dbReference type="Pfam" id="PF03033">
    <property type="entry name" value="Glyco_transf_28"/>
    <property type="match status" value="1"/>
</dbReference>
<sequence length="422" mass="46342">MARSGTRTPRLFLLTPVGSAGDVHPFIGIGRELRYRGHEVTLLAGEAFRAAAEDAGLDFVATWTAEEFQALTERPGLWHPRRGLELVLGAVAEGLRSTYAALTRLHRPGRTVLVGHTLSLATRTFTEKHQVPAATLHLAPSLLRSVHLTPAIPPGRDISWLPHPIRRALFWAVDRWLVDPHIVPELNRWRRELDLPPVRRPFDEWLHAPDLTVGLFPDWFAPPQPDWPPQVRLTGFPLFDAGEDAPLEPRLQEFLAAGQPPLVLTPGSANRQASGFFDAGIQAVTSLGRRAIVLTRYPDQLPTPLPDSLLHVDWASLARLLPRCSALLHHGGIGTSARGLAAGIPQLVMPMGFDQPDNAVRLRRLNVGELIAPNRFTPRHVEETLRRLLSSPATAAACRRYRDAIGGTSGIGATCDLLESLG</sequence>
<dbReference type="CDD" id="cd03784">
    <property type="entry name" value="GT1_Gtf-like"/>
    <property type="match status" value="1"/>
</dbReference>
<protein>
    <submittedName>
        <fullName evidence="3">Glycosyltransferase family 1 protein</fullName>
    </submittedName>
</protein>
<gene>
    <name evidence="3" type="ORF">GWO12_01620</name>
</gene>
<dbReference type="Pfam" id="PF06722">
    <property type="entry name" value="EryCIII-like_C"/>
    <property type="match status" value="1"/>
</dbReference>
<dbReference type="InterPro" id="IPR010610">
    <property type="entry name" value="EryCIII-like_C"/>
</dbReference>
<dbReference type="PANTHER" id="PTHR48050">
    <property type="entry name" value="STEROL 3-BETA-GLUCOSYLTRANSFERASE"/>
    <property type="match status" value="1"/>
</dbReference>
<reference evidence="3 4" key="1">
    <citation type="submission" date="2020-01" db="EMBL/GenBank/DDBJ databases">
        <title>Genomes assembled from Gulf of Kutch pelagic sediment metagenomes.</title>
        <authorList>
            <person name="Chandrashekar M."/>
            <person name="Mahajan M.S."/>
            <person name="Dave K.J."/>
            <person name="Vatsa P."/>
            <person name="Nathani N.M."/>
        </authorList>
    </citation>
    <scope>NUCLEOTIDE SEQUENCE [LARGE SCALE GENOMIC DNA]</scope>
    <source>
        <strain evidence="3">KS3-K002</strain>
    </source>
</reference>
<dbReference type="InterPro" id="IPR004276">
    <property type="entry name" value="GlycoTrans_28_N"/>
</dbReference>
<dbReference type="InterPro" id="IPR050426">
    <property type="entry name" value="Glycosyltransferase_28"/>
</dbReference>
<feature type="domain" description="Erythromycin biosynthesis protein CIII-like C-terminal" evidence="2">
    <location>
        <begin position="303"/>
        <end position="403"/>
    </location>
</feature>
<feature type="domain" description="Glycosyltransferase family 28 N-terminal" evidence="1">
    <location>
        <begin position="13"/>
        <end position="61"/>
    </location>
</feature>
<accession>A0AAE4Z4V2</accession>
<name>A0AAE4Z4V2_9BACT</name>
<evidence type="ECO:0000259" key="1">
    <source>
        <dbReference type="Pfam" id="PF03033"/>
    </source>
</evidence>
<dbReference type="GO" id="GO:0016758">
    <property type="term" value="F:hexosyltransferase activity"/>
    <property type="evidence" value="ECO:0007669"/>
    <property type="project" value="InterPro"/>
</dbReference>
<dbReference type="GO" id="GO:0005975">
    <property type="term" value="P:carbohydrate metabolic process"/>
    <property type="evidence" value="ECO:0007669"/>
    <property type="project" value="InterPro"/>
</dbReference>
<organism evidence="3 4">
    <name type="scientific">Candidatus Kutchimonas denitrificans</name>
    <dbReference type="NCBI Taxonomy" id="3056748"/>
    <lineage>
        <taxon>Bacteria</taxon>
        <taxon>Pseudomonadati</taxon>
        <taxon>Gemmatimonadota</taxon>
        <taxon>Gemmatimonadia</taxon>
        <taxon>Candidatus Palauibacterales</taxon>
        <taxon>Candidatus Palauibacteraceae</taxon>
        <taxon>Candidatus Kutchimonas</taxon>
    </lineage>
</organism>
<dbReference type="PANTHER" id="PTHR48050:SF13">
    <property type="entry name" value="STEROL 3-BETA-GLUCOSYLTRANSFERASE UGT80A2"/>
    <property type="match status" value="1"/>
</dbReference>
<dbReference type="GO" id="GO:0008194">
    <property type="term" value="F:UDP-glycosyltransferase activity"/>
    <property type="evidence" value="ECO:0007669"/>
    <property type="project" value="InterPro"/>
</dbReference>
<dbReference type="Gene3D" id="3.40.50.2000">
    <property type="entry name" value="Glycogen Phosphorylase B"/>
    <property type="match status" value="2"/>
</dbReference>
<dbReference type="SUPFAM" id="SSF53756">
    <property type="entry name" value="UDP-Glycosyltransferase/glycogen phosphorylase"/>
    <property type="match status" value="1"/>
</dbReference>
<evidence type="ECO:0000313" key="4">
    <source>
        <dbReference type="Proteomes" id="UP000702544"/>
    </source>
</evidence>
<comment type="caution">
    <text evidence="3">The sequence shown here is derived from an EMBL/GenBank/DDBJ whole genome shotgun (WGS) entry which is preliminary data.</text>
</comment>
<proteinExistence type="predicted"/>